<dbReference type="Proteomes" id="UP000236454">
    <property type="component" value="Unassembled WGS sequence"/>
</dbReference>
<dbReference type="EMBL" id="FPAS01000002">
    <property type="protein sequence ID" value="SFT69864.1"/>
    <property type="molecule type" value="Genomic_DNA"/>
</dbReference>
<evidence type="ECO:0000313" key="3">
    <source>
        <dbReference type="Proteomes" id="UP000236454"/>
    </source>
</evidence>
<reference evidence="2 3" key="1">
    <citation type="submission" date="2016-10" db="EMBL/GenBank/DDBJ databases">
        <authorList>
            <person name="de Groot N.N."/>
        </authorList>
    </citation>
    <scope>NUCLEOTIDE SEQUENCE [LARGE SCALE GENOMIC DNA]</scope>
    <source>
        <strain evidence="2 3">CGMCC 1.7005</strain>
    </source>
</reference>
<sequence>MKRLLLVTGLLFACFANAQENSTKPSFAVAKPHVQELDIPQEIAAKFIQLELIKLDKYNVYDEFDMAEVIQDSSEFKTNCFGINCLTRMGRKLNVDYIISGSFDGLGNKIAISLKWIDVKRGELHMAMVREFDNQEMEIQRMVEVMLKEMHQLPVSKELITRLEFKNELITSNNVGRINNSGPRLGYAFLVGDMYQYARRPVNQGGLDIFPGVSMIGYQFEKQYVGTENFSALLEGIFNFSGLEQGIFIPSFTLLNGFRFGKAGWEFAFGPSFNLRKINQGFFDSQNSFGKGADYYYSDNDWYNYAQQNYSTDTNYIDQWGYFYPPTPAEASGEDYYFTDQYDSRGRVQLGTTWVFGFGRTFTAGALNIPVNLFYSSSRNGGMIGASVGFNVQKSKKNINR</sequence>
<proteinExistence type="predicted"/>
<organism evidence="2 3">
    <name type="scientific">Lishizhenia tianjinensis</name>
    <dbReference type="NCBI Taxonomy" id="477690"/>
    <lineage>
        <taxon>Bacteria</taxon>
        <taxon>Pseudomonadati</taxon>
        <taxon>Bacteroidota</taxon>
        <taxon>Flavobacteriia</taxon>
        <taxon>Flavobacteriales</taxon>
        <taxon>Crocinitomicaceae</taxon>
        <taxon>Lishizhenia</taxon>
    </lineage>
</organism>
<gene>
    <name evidence="2" type="ORF">SAMN05216474_1889</name>
</gene>
<feature type="signal peptide" evidence="1">
    <location>
        <begin position="1"/>
        <end position="18"/>
    </location>
</feature>
<keyword evidence="1" id="KW-0732">Signal</keyword>
<dbReference type="Gene3D" id="3.40.50.10610">
    <property type="entry name" value="ABC-type transport auxiliary lipoprotein component"/>
    <property type="match status" value="1"/>
</dbReference>
<dbReference type="OrthoDB" id="1427164at2"/>
<evidence type="ECO:0000256" key="1">
    <source>
        <dbReference type="SAM" id="SignalP"/>
    </source>
</evidence>
<dbReference type="RefSeq" id="WP_090248741.1">
    <property type="nucleotide sequence ID" value="NZ_FPAS01000002.1"/>
</dbReference>
<dbReference type="AlphaFoldDB" id="A0A1I7A4K6"/>
<name>A0A1I7A4K6_9FLAO</name>
<dbReference type="STRING" id="477690.SAMN05216474_1889"/>
<protein>
    <submittedName>
        <fullName evidence="2">Uncharacterized protein</fullName>
    </submittedName>
</protein>
<accession>A0A1I7A4K6</accession>
<keyword evidence="3" id="KW-1185">Reference proteome</keyword>
<evidence type="ECO:0000313" key="2">
    <source>
        <dbReference type="EMBL" id="SFT69864.1"/>
    </source>
</evidence>
<feature type="chain" id="PRO_5014660559" evidence="1">
    <location>
        <begin position="19"/>
        <end position="401"/>
    </location>
</feature>